<dbReference type="Gene3D" id="3.30.530.20">
    <property type="match status" value="1"/>
</dbReference>
<gene>
    <name evidence="1" type="ORF">F1C12_10375</name>
</gene>
<dbReference type="Pfam" id="PF10604">
    <property type="entry name" value="Polyketide_cyc2"/>
    <property type="match status" value="1"/>
</dbReference>
<evidence type="ECO:0000313" key="1">
    <source>
        <dbReference type="EMBL" id="QNE35492.1"/>
    </source>
</evidence>
<name>A0A7G6YAH7_9MICO</name>
<dbReference type="KEGG" id="lse:F1C12_10375"/>
<proteinExistence type="predicted"/>
<reference evidence="2" key="1">
    <citation type="submission" date="2019-09" db="EMBL/GenBank/DDBJ databases">
        <title>Antimicrobial potential of Antarctic Bacteria.</title>
        <authorList>
            <person name="Benaud N."/>
            <person name="Edwards R.J."/>
            <person name="Ferrari B.C."/>
        </authorList>
    </citation>
    <scope>NUCLEOTIDE SEQUENCE [LARGE SCALE GENOMIC DNA]</scope>
    <source>
        <strain evidence="2">INR9</strain>
    </source>
</reference>
<organism evidence="1 2">
    <name type="scientific">Leifsonia shinshuensis</name>
    <dbReference type="NCBI Taxonomy" id="150026"/>
    <lineage>
        <taxon>Bacteria</taxon>
        <taxon>Bacillati</taxon>
        <taxon>Actinomycetota</taxon>
        <taxon>Actinomycetes</taxon>
        <taxon>Micrococcales</taxon>
        <taxon>Microbacteriaceae</taxon>
        <taxon>Leifsonia</taxon>
    </lineage>
</organism>
<evidence type="ECO:0000313" key="2">
    <source>
        <dbReference type="Proteomes" id="UP000515511"/>
    </source>
</evidence>
<dbReference type="EMBL" id="CP043641">
    <property type="protein sequence ID" value="QNE35492.1"/>
    <property type="molecule type" value="Genomic_DNA"/>
</dbReference>
<dbReference type="InterPro" id="IPR023393">
    <property type="entry name" value="START-like_dom_sf"/>
</dbReference>
<dbReference type="SUPFAM" id="SSF55961">
    <property type="entry name" value="Bet v1-like"/>
    <property type="match status" value="1"/>
</dbReference>
<dbReference type="RefSeq" id="WP_185278654.1">
    <property type="nucleotide sequence ID" value="NZ_CP043641.1"/>
</dbReference>
<accession>A0A7G6YAH7</accession>
<dbReference type="AlphaFoldDB" id="A0A7G6YAH7"/>
<protein>
    <recommendedName>
        <fullName evidence="3">SRPBCC family protein</fullName>
    </recommendedName>
</protein>
<evidence type="ECO:0008006" key="3">
    <source>
        <dbReference type="Google" id="ProtNLM"/>
    </source>
</evidence>
<sequence>MAHAEDTITIDRPATEVYAFLADGTNNPRWREGVKEISLRSGSAGERDAVYAQTLTGPGGRPIAGDYRITSAVPGQELRFAVISGPARPEGAYTLTPDGTGTRVLFVLDYTPTGLKKLMNGMIEKTMRAEVGRLPQLKAAIEGRSSLS</sequence>
<dbReference type="Proteomes" id="UP000515511">
    <property type="component" value="Chromosome"/>
</dbReference>
<dbReference type="InterPro" id="IPR019587">
    <property type="entry name" value="Polyketide_cyclase/dehydratase"/>
</dbReference>